<keyword evidence="2" id="KW-1185">Reference proteome</keyword>
<dbReference type="EMBL" id="JAEUBG010004113">
    <property type="protein sequence ID" value="KAH3681984.1"/>
    <property type="molecule type" value="Genomic_DNA"/>
</dbReference>
<protein>
    <submittedName>
        <fullName evidence="1">Uncharacterized protein</fullName>
    </submittedName>
</protein>
<sequence length="197" mass="22337">MGSSVPIVMAAARIRHFQIVDQILDSLLQRILQIHSGFSIDKQRRVSDVHPHPAHHILMQRLNLFQHQAAFLWINRHRYIQHGEIQRIVLENSLGLRPGNPLTKLSNHIFEIPQSRADGSSGDSQLIRDHHPVAAVFHIFENPNHIDPILSVGNGEVPRLVNLLREPFDNINERRTTGKLGHVMRPNGITGPNVTLL</sequence>
<accession>A0A9P8Q350</accession>
<gene>
    <name evidence="1" type="ORF">WICPIJ_007055</name>
</gene>
<reference evidence="1" key="1">
    <citation type="journal article" date="2021" name="Open Biol.">
        <title>Shared evolutionary footprints suggest mitochondrial oxidative damage underlies multiple complex I losses in fungi.</title>
        <authorList>
            <person name="Schikora-Tamarit M.A."/>
            <person name="Marcet-Houben M."/>
            <person name="Nosek J."/>
            <person name="Gabaldon T."/>
        </authorList>
    </citation>
    <scope>NUCLEOTIDE SEQUENCE</scope>
    <source>
        <strain evidence="1">CBS2887</strain>
    </source>
</reference>
<dbReference type="Proteomes" id="UP000774326">
    <property type="component" value="Unassembled WGS sequence"/>
</dbReference>
<evidence type="ECO:0000313" key="2">
    <source>
        <dbReference type="Proteomes" id="UP000774326"/>
    </source>
</evidence>
<dbReference type="AlphaFoldDB" id="A0A9P8Q350"/>
<reference evidence="1" key="2">
    <citation type="submission" date="2021-01" db="EMBL/GenBank/DDBJ databases">
        <authorList>
            <person name="Schikora-Tamarit M.A."/>
        </authorList>
    </citation>
    <scope>NUCLEOTIDE SEQUENCE</scope>
    <source>
        <strain evidence="1">CBS2887</strain>
    </source>
</reference>
<name>A0A9P8Q350_WICPI</name>
<comment type="caution">
    <text evidence="1">The sequence shown here is derived from an EMBL/GenBank/DDBJ whole genome shotgun (WGS) entry which is preliminary data.</text>
</comment>
<organism evidence="1 2">
    <name type="scientific">Wickerhamomyces pijperi</name>
    <name type="common">Yeast</name>
    <name type="synonym">Pichia pijperi</name>
    <dbReference type="NCBI Taxonomy" id="599730"/>
    <lineage>
        <taxon>Eukaryota</taxon>
        <taxon>Fungi</taxon>
        <taxon>Dikarya</taxon>
        <taxon>Ascomycota</taxon>
        <taxon>Saccharomycotina</taxon>
        <taxon>Saccharomycetes</taxon>
        <taxon>Phaffomycetales</taxon>
        <taxon>Wickerhamomycetaceae</taxon>
        <taxon>Wickerhamomyces</taxon>
    </lineage>
</organism>
<proteinExistence type="predicted"/>
<evidence type="ECO:0000313" key="1">
    <source>
        <dbReference type="EMBL" id="KAH3681984.1"/>
    </source>
</evidence>